<feature type="compositionally biased region" description="Polar residues" evidence="1">
    <location>
        <begin position="181"/>
        <end position="198"/>
    </location>
</feature>
<accession>A0A835SVV7</accession>
<protein>
    <submittedName>
        <fullName evidence="2">Uncharacterized protein</fullName>
    </submittedName>
</protein>
<feature type="region of interest" description="Disordered" evidence="1">
    <location>
        <begin position="279"/>
        <end position="310"/>
    </location>
</feature>
<organism evidence="2 3">
    <name type="scientific">Chlamydomonas incerta</name>
    <dbReference type="NCBI Taxonomy" id="51695"/>
    <lineage>
        <taxon>Eukaryota</taxon>
        <taxon>Viridiplantae</taxon>
        <taxon>Chlorophyta</taxon>
        <taxon>core chlorophytes</taxon>
        <taxon>Chlorophyceae</taxon>
        <taxon>CS clade</taxon>
        <taxon>Chlamydomonadales</taxon>
        <taxon>Chlamydomonadaceae</taxon>
        <taxon>Chlamydomonas</taxon>
    </lineage>
</organism>
<feature type="compositionally biased region" description="Low complexity" evidence="1">
    <location>
        <begin position="297"/>
        <end position="310"/>
    </location>
</feature>
<comment type="caution">
    <text evidence="2">The sequence shown here is derived from an EMBL/GenBank/DDBJ whole genome shotgun (WGS) entry which is preliminary data.</text>
</comment>
<evidence type="ECO:0000313" key="2">
    <source>
        <dbReference type="EMBL" id="KAG2434169.1"/>
    </source>
</evidence>
<proteinExistence type="predicted"/>
<evidence type="ECO:0000256" key="1">
    <source>
        <dbReference type="SAM" id="MobiDB-lite"/>
    </source>
</evidence>
<sequence length="982" mass="100598">MWYSSVRAKSVRRGSFLDAYIQAIKTLTTSATPAVVAAATSRGAAAAGMRPDAAAGVVAAPVVDGDGTACSIRGWGNAAANTAGVAGGAAAEAPHEEEVRGAAFAHAVEVCGGDPAAATHSALSYPPCWCPRRMQQLLLELQQQQRQCKQEHEQQHPSSPPRAYHLQQQQQQHLATLEPRPQSQQPCNNQQHNWSRDTGVNTTSNLSCTTSCGCWSPVSGSRPAGSAAAAAGLRLKPAAAEVDVMAMVTAADAGSAAAATATRQLAACCLESTPSSSATAYQKQQQQPAERSAAGEASQQDAAQQTARAAGPAGTLMVAAAAAGWQPEPPAAPPQQLPQQQLLHTRRVASLQPPQQQHNGAESSAAGADGTGMVICSRSISSISNRGSLLLRSFFAADAAPPTAAGGLCRGEGCEGAVFVAAAAEHQQQSAVNNAKADDEASTFIGGAAQQQAPQSGFGQGLIAATTPAGQPQPQLQLPQQPQQVTATAVTSAAASASTFSDTCWEAEELYRDLDGLLDVLDCMDAEDDTLLHVQPPAAAGETGISAVAMEYQEQQAAPAHVAVAAALAQLGPPQQQPPQQQYAQQQHHYQQALAALAAAPVPVAACEPLWGMDAAAAAALLPASAVDVAGAVTGAAGAAAFSPSDDARQPPSAHTASGRVVMQVMEAALMTSVAAAAAAVETAAADAARFPVFPAAAGWLPTCTPSAGHQPDVRRGQGAQQQAAAAVRQGPYGAPQRQSWPQPLAPQPTEQQHWQQPAPPPPRHGEAATELLLGRQLRQPGFIIPLTARNTHQQQVLQQEHSPQRRVFSAPFVPFALEATTGIGGGNLHRPAAPAGVAAGSMSSTAALLDPMRALSSLSHGAATDACVTLGLSEQDVSDVMRGMEAAAAPQPLAPPQPLALQPPQQPPQQQQPLSSPQAQLTHPQGVPRQGSPLLLSRHAGASAAATAADYVWGRQKQPQRGDVAAGAAGAHHVHTMVVDG</sequence>
<feature type="compositionally biased region" description="Low complexity" evidence="1">
    <location>
        <begin position="900"/>
        <end position="922"/>
    </location>
</feature>
<feature type="compositionally biased region" description="Polar residues" evidence="1">
    <location>
        <begin position="279"/>
        <end position="289"/>
    </location>
</feature>
<feature type="compositionally biased region" description="Low complexity" evidence="1">
    <location>
        <begin position="717"/>
        <end position="731"/>
    </location>
</feature>
<feature type="region of interest" description="Disordered" evidence="1">
    <location>
        <begin position="705"/>
        <end position="767"/>
    </location>
</feature>
<dbReference type="AlphaFoldDB" id="A0A835SVV7"/>
<dbReference type="EMBL" id="JAEHOC010000017">
    <property type="protein sequence ID" value="KAG2434169.1"/>
    <property type="molecule type" value="Genomic_DNA"/>
</dbReference>
<reference evidence="2" key="1">
    <citation type="journal article" date="2020" name="bioRxiv">
        <title>Comparative genomics of Chlamydomonas.</title>
        <authorList>
            <person name="Craig R.J."/>
            <person name="Hasan A.R."/>
            <person name="Ness R.W."/>
            <person name="Keightley P.D."/>
        </authorList>
    </citation>
    <scope>NUCLEOTIDE SEQUENCE</scope>
    <source>
        <strain evidence="2">SAG 7.73</strain>
    </source>
</reference>
<feature type="region of interest" description="Disordered" evidence="1">
    <location>
        <begin position="891"/>
        <end position="934"/>
    </location>
</feature>
<evidence type="ECO:0000313" key="3">
    <source>
        <dbReference type="Proteomes" id="UP000650467"/>
    </source>
</evidence>
<name>A0A835SVV7_CHLIN</name>
<keyword evidence="3" id="KW-1185">Reference proteome</keyword>
<dbReference type="Proteomes" id="UP000650467">
    <property type="component" value="Unassembled WGS sequence"/>
</dbReference>
<feature type="region of interest" description="Disordered" evidence="1">
    <location>
        <begin position="148"/>
        <end position="198"/>
    </location>
</feature>
<gene>
    <name evidence="2" type="ORF">HXX76_007896</name>
</gene>